<protein>
    <recommendedName>
        <fullName evidence="2">Glycosyltransferase</fullName>
    </recommendedName>
</protein>
<dbReference type="RefSeq" id="WP_096387968.1">
    <property type="nucleotide sequence ID" value="NZ_SITI01000106.1"/>
</dbReference>
<dbReference type="EMBL" id="KX117086">
    <property type="protein sequence ID" value="ANF30020.1"/>
    <property type="molecule type" value="Genomic_DNA"/>
</dbReference>
<proteinExistence type="predicted"/>
<dbReference type="AlphaFoldDB" id="A0A172X075"/>
<name>A0A172X075_HAFAL</name>
<organism evidence="1">
    <name type="scientific">Hafnia alvei</name>
    <dbReference type="NCBI Taxonomy" id="569"/>
    <lineage>
        <taxon>Bacteria</taxon>
        <taxon>Pseudomonadati</taxon>
        <taxon>Pseudomonadota</taxon>
        <taxon>Gammaproteobacteria</taxon>
        <taxon>Enterobacterales</taxon>
        <taxon>Hafniaceae</taxon>
        <taxon>Hafnia</taxon>
    </lineage>
</organism>
<evidence type="ECO:0008006" key="2">
    <source>
        <dbReference type="Google" id="ProtNLM"/>
    </source>
</evidence>
<evidence type="ECO:0000313" key="1">
    <source>
        <dbReference type="EMBL" id="ANF30020.1"/>
    </source>
</evidence>
<accession>A0A172X075</accession>
<reference evidence="1" key="1">
    <citation type="journal article" date="2016" name="PLoS ONE">
        <title>Genetic Diversity of O-Antigens in Hafnia alvei and the Development of a Suspension Array for Serotype Detection.</title>
        <authorList>
            <person name="Duan Z."/>
            <person name="Niedziela T."/>
            <person name="Lugowski C."/>
            <person name="Cao B."/>
            <person name="Wang T."/>
            <person name="Xu L."/>
            <person name="Yang B."/>
            <person name="Liu B."/>
            <person name="Wang L."/>
        </authorList>
    </citation>
    <scope>NUCLEOTIDE SEQUENCE</scope>
    <source>
        <strain evidence="1">PCM1209</strain>
    </source>
</reference>
<sequence>MKYIIGSGWWCSSSDDEREKLYGDNDIRNENFHYHWYAAIRKYTSPTEIIIVDSNSPIKPKWEIGLKVISLNENAGHSTNHTGKYSGWMRSVIHSMSYAQNCDCDYYVYIEQDALIFGEKIIENCIAKMNKPYMFGKCKDFNNPLQQSFFIIKKEYIDSFLAKIFLIPFSDSEMPPERKFALATSDWFFFIPKFLLISSRSKFIKKITWRLQNMFSKAIGNYNYLPIGYGRDRPINMSDRHFYFQHGSADELNEYFNK</sequence>